<dbReference type="Pfam" id="PF02127">
    <property type="entry name" value="Peptidase_M18"/>
    <property type="match status" value="1"/>
</dbReference>
<dbReference type="Gene3D" id="3.40.630.10">
    <property type="entry name" value="Zn peptidases"/>
    <property type="match status" value="1"/>
</dbReference>
<dbReference type="GO" id="GO:0006508">
    <property type="term" value="P:proteolysis"/>
    <property type="evidence" value="ECO:0007669"/>
    <property type="project" value="UniProtKB-KW"/>
</dbReference>
<keyword evidence="3 9" id="KW-0031">Aminopeptidase</keyword>
<evidence type="ECO:0000256" key="10">
    <source>
        <dbReference type="RuleBase" id="RU004387"/>
    </source>
</evidence>
<dbReference type="PRINTS" id="PR00932">
    <property type="entry name" value="AMINO1PTASE"/>
</dbReference>
<keyword evidence="8 9" id="KW-0482">Metalloprotease</keyword>
<dbReference type="InterPro" id="IPR023358">
    <property type="entry name" value="Peptidase_M18_dom2"/>
</dbReference>
<dbReference type="EMBL" id="RQVS01000005">
    <property type="protein sequence ID" value="RRJ87312.1"/>
    <property type="molecule type" value="Genomic_DNA"/>
</dbReference>
<evidence type="ECO:0000256" key="5">
    <source>
        <dbReference type="ARBA" id="ARBA00022723"/>
    </source>
</evidence>
<dbReference type="NCBIfam" id="NF002759">
    <property type="entry name" value="PRK02813.1"/>
    <property type="match status" value="1"/>
</dbReference>
<evidence type="ECO:0000256" key="8">
    <source>
        <dbReference type="ARBA" id="ARBA00023049"/>
    </source>
</evidence>
<gene>
    <name evidence="11" type="ORF">EG850_05770</name>
</gene>
<dbReference type="Gene3D" id="2.30.250.10">
    <property type="entry name" value="Aminopeptidase i, Domain 2"/>
    <property type="match status" value="1"/>
</dbReference>
<name>A0A3P3VWX9_9MICO</name>
<protein>
    <recommendedName>
        <fullName evidence="10">M18 family aminopeptidase</fullName>
        <ecNumber evidence="10">3.4.11.-</ecNumber>
    </recommendedName>
</protein>
<dbReference type="PANTHER" id="PTHR28570">
    <property type="entry name" value="ASPARTYL AMINOPEPTIDASE"/>
    <property type="match status" value="1"/>
</dbReference>
<dbReference type="GO" id="GO:0008270">
    <property type="term" value="F:zinc ion binding"/>
    <property type="evidence" value="ECO:0007669"/>
    <property type="project" value="InterPro"/>
</dbReference>
<keyword evidence="7 9" id="KW-0862">Zinc</keyword>
<keyword evidence="12" id="KW-1185">Reference proteome</keyword>
<proteinExistence type="inferred from homology"/>
<comment type="caution">
    <text evidence="11">The sequence shown here is derived from an EMBL/GenBank/DDBJ whole genome shotgun (WGS) entry which is preliminary data.</text>
</comment>
<evidence type="ECO:0000256" key="7">
    <source>
        <dbReference type="ARBA" id="ARBA00022833"/>
    </source>
</evidence>
<evidence type="ECO:0000313" key="12">
    <source>
        <dbReference type="Proteomes" id="UP000274391"/>
    </source>
</evidence>
<evidence type="ECO:0000256" key="6">
    <source>
        <dbReference type="ARBA" id="ARBA00022801"/>
    </source>
</evidence>
<dbReference type="OrthoDB" id="5288740at2"/>
<comment type="cofactor">
    <cofactor evidence="1 10">
        <name>Zn(2+)</name>
        <dbReference type="ChEBI" id="CHEBI:29105"/>
    </cofactor>
</comment>
<evidence type="ECO:0000256" key="2">
    <source>
        <dbReference type="ARBA" id="ARBA00008290"/>
    </source>
</evidence>
<keyword evidence="5 9" id="KW-0479">Metal-binding</keyword>
<evidence type="ECO:0000256" key="4">
    <source>
        <dbReference type="ARBA" id="ARBA00022670"/>
    </source>
</evidence>
<dbReference type="SUPFAM" id="SSF53187">
    <property type="entry name" value="Zn-dependent exopeptidases"/>
    <property type="match status" value="1"/>
</dbReference>
<sequence>MTDSQTATFGQLAELVTAAPTSYHAAAVVAEQFTTAGFTRVHDQDAWPATPGGYVIVRDGAVIAWRIPADVAAETPVNVVAAHTDSPGFRLKPEPDTERAGWRSVNAEVYGGPLLNSWLDRDLRIAGRLVLADGTTRLASTEAIARIPQLAVHLDREVNEGLKLNRQQHTRAVVGLADQPGVVELLAAAAEVDADTVVAFDGFFADGQAPARIGGGGELIASGRLDNLVSVHAGTQALLATEPSGIIPMLAAFDHEEVGSDTRSGAGGPFLEDVITGIRESLDATPTEARRAAAASWVVSSDVGHAVHPNYPDKHDDDVRPIAGDGTIIKTNANQRYATDGVGEALWRRLAATAGTPVQTFVSRNTIPCGSTVGPIVATRLGMRTVDVGIPMLSMHSAREVAALVDIAALEAVLREFLRAAH</sequence>
<keyword evidence="6 9" id="KW-0378">Hydrolase</keyword>
<evidence type="ECO:0000313" key="11">
    <source>
        <dbReference type="EMBL" id="RRJ87312.1"/>
    </source>
</evidence>
<dbReference type="Proteomes" id="UP000274391">
    <property type="component" value="Unassembled WGS sequence"/>
</dbReference>
<organism evidence="11 12">
    <name type="scientific">Gulosibacter macacae</name>
    <dbReference type="NCBI Taxonomy" id="2488791"/>
    <lineage>
        <taxon>Bacteria</taxon>
        <taxon>Bacillati</taxon>
        <taxon>Actinomycetota</taxon>
        <taxon>Actinomycetes</taxon>
        <taxon>Micrococcales</taxon>
        <taxon>Microbacteriaceae</taxon>
        <taxon>Gulosibacter</taxon>
    </lineage>
</organism>
<evidence type="ECO:0000256" key="9">
    <source>
        <dbReference type="RuleBase" id="RU004386"/>
    </source>
</evidence>
<reference evidence="11 12" key="1">
    <citation type="submission" date="2018-11" db="EMBL/GenBank/DDBJ databases">
        <title>YIM 102482-1 draft genome.</title>
        <authorList>
            <person name="Li G."/>
            <person name="Jiang Y."/>
        </authorList>
    </citation>
    <scope>NUCLEOTIDE SEQUENCE [LARGE SCALE GENOMIC DNA]</scope>
    <source>
        <strain evidence="11 12">YIM 102482-1</strain>
    </source>
</reference>
<dbReference type="GO" id="GO:0005737">
    <property type="term" value="C:cytoplasm"/>
    <property type="evidence" value="ECO:0007669"/>
    <property type="project" value="UniProtKB-ARBA"/>
</dbReference>
<dbReference type="GO" id="GO:0004177">
    <property type="term" value="F:aminopeptidase activity"/>
    <property type="evidence" value="ECO:0007669"/>
    <property type="project" value="UniProtKB-KW"/>
</dbReference>
<evidence type="ECO:0000256" key="1">
    <source>
        <dbReference type="ARBA" id="ARBA00001947"/>
    </source>
</evidence>
<evidence type="ECO:0000256" key="3">
    <source>
        <dbReference type="ARBA" id="ARBA00022438"/>
    </source>
</evidence>
<dbReference type="SUPFAM" id="SSF101821">
    <property type="entry name" value="Aminopeptidase/glucanase lid domain"/>
    <property type="match status" value="1"/>
</dbReference>
<dbReference type="RefSeq" id="WP_124971273.1">
    <property type="nucleotide sequence ID" value="NZ_RQVS01000005.1"/>
</dbReference>
<keyword evidence="4 9" id="KW-0645">Protease</keyword>
<dbReference type="EC" id="3.4.11.-" evidence="10"/>
<dbReference type="GO" id="GO:0008237">
    <property type="term" value="F:metallopeptidase activity"/>
    <property type="evidence" value="ECO:0007669"/>
    <property type="project" value="UniProtKB-KW"/>
</dbReference>
<dbReference type="CDD" id="cd05658">
    <property type="entry name" value="M18_DAP"/>
    <property type="match status" value="1"/>
</dbReference>
<dbReference type="InterPro" id="IPR001948">
    <property type="entry name" value="Peptidase_M18"/>
</dbReference>
<accession>A0A3P3VWX9</accession>
<comment type="similarity">
    <text evidence="2 9">Belongs to the peptidase M18 family.</text>
</comment>
<dbReference type="PANTHER" id="PTHR28570:SF3">
    <property type="entry name" value="ASPARTYL AMINOPEPTIDASE"/>
    <property type="match status" value="1"/>
</dbReference>
<dbReference type="AlphaFoldDB" id="A0A3P3VWX9"/>